<dbReference type="PANTHER" id="PTHR13222:SF1">
    <property type="entry name" value="RB1-INDUCIBLE COILED-COIL PROTEIN 1"/>
    <property type="match status" value="1"/>
</dbReference>
<keyword evidence="6" id="KW-0472">Membrane</keyword>
<keyword evidence="2 6" id="KW-0813">Transport</keyword>
<dbReference type="EMBL" id="JASEJX010000038">
    <property type="protein sequence ID" value="KAK4509726.1"/>
    <property type="molecule type" value="Genomic_DNA"/>
</dbReference>
<feature type="coiled-coil region" evidence="7">
    <location>
        <begin position="694"/>
        <end position="958"/>
    </location>
</feature>
<dbReference type="RefSeq" id="XP_064676392.1">
    <property type="nucleotide sequence ID" value="XM_064826294.1"/>
</dbReference>
<feature type="region of interest" description="Disordered" evidence="8">
    <location>
        <begin position="352"/>
        <end position="379"/>
    </location>
</feature>
<keyword evidence="5 7" id="KW-0175">Coiled coil</keyword>
<sequence>MKVYRSETGIQIKCTNTSDIQSLSELKETIENACGVPIENQVLMTSLGIQVRDTNLSHVVKSQGSDESIVLCYDTRCYNTEAEENIQAVLEEEIPVLERQILPIDGTSLTKQFKKSIKTLPTNDACKESLKLFNAIDHYSRSLIDTATTHFELSGRILNEHEIQQSALNVAMKNLETHSSPTKTRLFLYLRRAEQVLNKQRPTLANVDRDLLILSKIKIHDSVRNVLIPDDHSKQYLIDFVDKQNIMQTKSATAQLCDRLSEGTAEMRSFFDQINTDTSYLKERVQDSINMYTLREIFADIKVYMKSLKEKRSKMKRDLQRAYEKLSLISDTPISAQFSSLALDESRLGDSTALSNDGSSMPPTASFAAPARKSTKTPSSTKVFDSFLHFAAINIKESLPEMAQYELAVRQRTEQLLTSKKKAIAVFISCMKIISNFQMMLHEANIDLDSHNKHMDDFRKRHKGNDLQILPQIVFAYGAIMIEILRRREYTNLLVTNSTLIGDVLGQYRASEESRREYFRQRVIKDIPFKLAMSEIDRASPQSEISVNGNDSNTQLDIGIEDITQFISVVQHLYVDTPLIASGSRTLDSPSGSSSDQSDSSGSPRKTEQNKPLFIVLSTMKQELDNMKLQWMASVRDHLFDGNDFIRLEEMQGSVSAMKREEIKQSMLDIDTVDIRSSKVTSPTSSIYQLIGNDKNLLEENEKLKREIEQLKRERESIQIERNRSNEELTAARAELDVAKEEMDRLEQDGLDQTEEIAQLKDVIKTLESEKEDLESAKRSFLNEIKNKDKSADFRIASAEEDFNAKLADLQYTLEEEKRMKKNLEIEHASELNSISIDHQKKIDQLNALLEEEKRLKRSLEEDISSLLSHHKEQVDQLNAHIEQEKQNAIDGKHQQLELQRRFDQLCENMDSVKEKLETERALHEEQLSNLHADMEAKDRATQQIKELQEQTRSMVKQCQDDWYAKNEELKIIKEEQQAIDDAVRKLLKRFRPNDQDLQLMSLDGYVDLFRENLEGFEKEYSLNKDNLDAATQELADVTEGYSNLIDKHNEWRSIASRMADKLEEFRKNVIFEIVTQLQMPMDKDELIALTTMVTPSDDDAAIWNEVLKLSSGVNTQKFVFSVVKYVRDTYNQAKQFKKEYRVIKDKYDSLIREHTERIAFKNFKVGDLTLLLPTRNSTGKPWAAFNINAPHYFLKSTDNIAAQMQSREWIVARIVSITEYVADETVPGSNPYGLANGVTYRLIEVENWRNNKQHPSKRRHVSSNDSGLASITVPRDIASNNRASVNAASSVHSYSTK</sequence>
<protein>
    <recommendedName>
        <fullName evidence="6">Autophagy-related protein 11</fullName>
    </recommendedName>
</protein>
<dbReference type="GeneID" id="89950714"/>
<evidence type="ECO:0000259" key="9">
    <source>
        <dbReference type="Pfam" id="PF04108"/>
    </source>
</evidence>
<dbReference type="GO" id="GO:0061709">
    <property type="term" value="P:reticulophagy"/>
    <property type="evidence" value="ECO:0007669"/>
    <property type="project" value="TreeGrafter"/>
</dbReference>
<keyword evidence="6" id="KW-0926">Vacuole</keyword>
<evidence type="ECO:0000256" key="2">
    <source>
        <dbReference type="ARBA" id="ARBA00022448"/>
    </source>
</evidence>
<dbReference type="InterPro" id="IPR045326">
    <property type="entry name" value="ATG17-like_dom"/>
</dbReference>
<feature type="compositionally biased region" description="Low complexity" evidence="8">
    <location>
        <begin position="584"/>
        <end position="603"/>
    </location>
</feature>
<evidence type="ECO:0000256" key="6">
    <source>
        <dbReference type="RuleBase" id="RU367075"/>
    </source>
</evidence>
<comment type="function">
    <text evidence="6">Involved in cytoplasm to vacuole transport (Cvt), pexophagy, mitophagy and nucleophagy. Recruits mitochondria for their selective degradation via autophagy (mitophagy) during starvation. Works as scaffold proteins that recruit ATG proteins to the pre-autophagosome (PAS), the site of vesicle/autophagosome formation. Required for the Cvt vesicles completion.</text>
</comment>
<dbReference type="GO" id="GO:0034727">
    <property type="term" value="P:piecemeal microautophagy of the nucleus"/>
    <property type="evidence" value="ECO:0007669"/>
    <property type="project" value="TreeGrafter"/>
</dbReference>
<dbReference type="Pfam" id="PF10377">
    <property type="entry name" value="ATG11"/>
    <property type="match status" value="1"/>
</dbReference>
<dbReference type="GO" id="GO:0034517">
    <property type="term" value="P:ribophagy"/>
    <property type="evidence" value="ECO:0007669"/>
    <property type="project" value="TreeGrafter"/>
</dbReference>
<evidence type="ECO:0000256" key="7">
    <source>
        <dbReference type="SAM" id="Coils"/>
    </source>
</evidence>
<evidence type="ECO:0000259" key="10">
    <source>
        <dbReference type="Pfam" id="PF10377"/>
    </source>
</evidence>
<dbReference type="GO" id="GO:0005774">
    <property type="term" value="C:vacuolar membrane"/>
    <property type="evidence" value="ECO:0007669"/>
    <property type="project" value="UniProtKB-SubCell"/>
</dbReference>
<evidence type="ECO:0000256" key="3">
    <source>
        <dbReference type="ARBA" id="ARBA00022927"/>
    </source>
</evidence>
<name>A0AAN7D876_9FUNG</name>
<dbReference type="InterPro" id="IPR019460">
    <property type="entry name" value="Atg11_C"/>
</dbReference>
<dbReference type="Pfam" id="PF04108">
    <property type="entry name" value="ATG17_like"/>
    <property type="match status" value="1"/>
</dbReference>
<comment type="caution">
    <text evidence="11">The sequence shown here is derived from an EMBL/GenBank/DDBJ whole genome shotgun (WGS) entry which is preliminary data.</text>
</comment>
<keyword evidence="4 6" id="KW-0072">Autophagy</keyword>
<dbReference type="InterPro" id="IPR040040">
    <property type="entry name" value="ATG11"/>
</dbReference>
<comment type="similarity">
    <text evidence="1 6">Belongs to the ATG11 family.</text>
</comment>
<reference evidence="11 12" key="1">
    <citation type="submission" date="2022-11" db="EMBL/GenBank/DDBJ databases">
        <title>Mucor velutinosus strain NIH1002 WGS.</title>
        <authorList>
            <person name="Subramanian P."/>
            <person name="Mullikin J.C."/>
            <person name="Segre J.A."/>
            <person name="Zelazny A.M."/>
        </authorList>
    </citation>
    <scope>NUCLEOTIDE SEQUENCE [LARGE SCALE GENOMIC DNA]</scope>
    <source>
        <strain evidence="11 12">NIH1002</strain>
    </source>
</reference>
<dbReference type="GO" id="GO:0060090">
    <property type="term" value="F:molecular adaptor activity"/>
    <property type="evidence" value="ECO:0007669"/>
    <property type="project" value="TreeGrafter"/>
</dbReference>
<evidence type="ECO:0000256" key="5">
    <source>
        <dbReference type="ARBA" id="ARBA00023054"/>
    </source>
</evidence>
<feature type="compositionally biased region" description="Polar residues" evidence="8">
    <location>
        <begin position="352"/>
        <end position="363"/>
    </location>
</feature>
<dbReference type="GO" id="GO:0034045">
    <property type="term" value="C:phagophore assembly site membrane"/>
    <property type="evidence" value="ECO:0007669"/>
    <property type="project" value="UniProtKB-SubCell"/>
</dbReference>
<accession>A0AAN7D876</accession>
<dbReference type="PANTHER" id="PTHR13222">
    <property type="entry name" value="RB1-INDUCIBLE COILED-COIL"/>
    <property type="match status" value="1"/>
</dbReference>
<gene>
    <name evidence="11" type="ORF">ATC70_007028</name>
</gene>
<proteinExistence type="inferred from homology"/>
<evidence type="ECO:0000313" key="11">
    <source>
        <dbReference type="EMBL" id="KAK4509726.1"/>
    </source>
</evidence>
<feature type="region of interest" description="Disordered" evidence="8">
    <location>
        <begin position="584"/>
        <end position="612"/>
    </location>
</feature>
<organism evidence="11 12">
    <name type="scientific">Mucor velutinosus</name>
    <dbReference type="NCBI Taxonomy" id="708070"/>
    <lineage>
        <taxon>Eukaryota</taxon>
        <taxon>Fungi</taxon>
        <taxon>Fungi incertae sedis</taxon>
        <taxon>Mucoromycota</taxon>
        <taxon>Mucoromycotina</taxon>
        <taxon>Mucoromycetes</taxon>
        <taxon>Mucorales</taxon>
        <taxon>Mucorineae</taxon>
        <taxon>Mucoraceae</taxon>
        <taxon>Mucor</taxon>
    </lineage>
</organism>
<dbReference type="GO" id="GO:0000422">
    <property type="term" value="P:autophagy of mitochondrion"/>
    <property type="evidence" value="ECO:0007669"/>
    <property type="project" value="TreeGrafter"/>
</dbReference>
<evidence type="ECO:0000256" key="1">
    <source>
        <dbReference type="ARBA" id="ARBA00009729"/>
    </source>
</evidence>
<dbReference type="Proteomes" id="UP001304243">
    <property type="component" value="Unassembled WGS sequence"/>
</dbReference>
<dbReference type="GO" id="GO:1990316">
    <property type="term" value="C:Atg1/ULK1 kinase complex"/>
    <property type="evidence" value="ECO:0007669"/>
    <property type="project" value="TreeGrafter"/>
</dbReference>
<feature type="domain" description="Autophagy protein ATG17-like" evidence="9">
    <location>
        <begin position="140"/>
        <end position="523"/>
    </location>
</feature>
<comment type="subunit">
    <text evidence="6">Homodimer.</text>
</comment>
<dbReference type="GO" id="GO:0019901">
    <property type="term" value="F:protein kinase binding"/>
    <property type="evidence" value="ECO:0007669"/>
    <property type="project" value="TreeGrafter"/>
</dbReference>
<evidence type="ECO:0000313" key="12">
    <source>
        <dbReference type="Proteomes" id="UP001304243"/>
    </source>
</evidence>
<evidence type="ECO:0000256" key="4">
    <source>
        <dbReference type="ARBA" id="ARBA00023006"/>
    </source>
</evidence>
<dbReference type="GO" id="GO:0000045">
    <property type="term" value="P:autophagosome assembly"/>
    <property type="evidence" value="ECO:0007669"/>
    <property type="project" value="UniProtKB-UniRule"/>
</dbReference>
<feature type="domain" description="Autophagy-related protein 11 C-terminal" evidence="10">
    <location>
        <begin position="1122"/>
        <end position="1247"/>
    </location>
</feature>
<comment type="subcellular location">
    <subcellularLocation>
        <location evidence="6">Preautophagosomal structure membrane</location>
        <topology evidence="6">Peripheral membrane protein</topology>
    </subcellularLocation>
    <subcellularLocation>
        <location evidence="6">Vacuole membrane</location>
        <topology evidence="6">Peripheral membrane protein</topology>
    </subcellularLocation>
    <text evidence="6">During pexophagy, accumulates in the vacuolar membrane region, where the peroxisomes contact the vacuole.</text>
</comment>
<keyword evidence="12" id="KW-1185">Reference proteome</keyword>
<dbReference type="GO" id="GO:0015031">
    <property type="term" value="P:protein transport"/>
    <property type="evidence" value="ECO:0007669"/>
    <property type="project" value="UniProtKB-KW"/>
</dbReference>
<evidence type="ECO:0000256" key="8">
    <source>
        <dbReference type="SAM" id="MobiDB-lite"/>
    </source>
</evidence>
<keyword evidence="3 6" id="KW-0653">Protein transport</keyword>
<dbReference type="GO" id="GO:1903599">
    <property type="term" value="P:positive regulation of autophagy of mitochondrion"/>
    <property type="evidence" value="ECO:0007669"/>
    <property type="project" value="UniProtKB-UniRule"/>
</dbReference>